<name>A0A7C3LR84_9BACT</name>
<organism evidence="2">
    <name type="scientific">Leptospirillum ferriphilum</name>
    <dbReference type="NCBI Taxonomy" id="178606"/>
    <lineage>
        <taxon>Bacteria</taxon>
        <taxon>Pseudomonadati</taxon>
        <taxon>Nitrospirota</taxon>
        <taxon>Nitrospiria</taxon>
        <taxon>Nitrospirales</taxon>
        <taxon>Nitrospiraceae</taxon>
        <taxon>Leptospirillum</taxon>
    </lineage>
</organism>
<protein>
    <submittedName>
        <fullName evidence="2">PEGA domain-containing protein</fullName>
    </submittedName>
</protein>
<dbReference type="AlphaFoldDB" id="A0A7C3LR84"/>
<evidence type="ECO:0000259" key="1">
    <source>
        <dbReference type="Pfam" id="PF08308"/>
    </source>
</evidence>
<comment type="caution">
    <text evidence="2">The sequence shown here is derived from an EMBL/GenBank/DDBJ whole genome shotgun (WGS) entry which is preliminary data.</text>
</comment>
<dbReference type="InterPro" id="IPR013229">
    <property type="entry name" value="PEGA"/>
</dbReference>
<gene>
    <name evidence="2" type="ORF">ENX03_00220</name>
</gene>
<feature type="domain" description="PEGA" evidence="1">
    <location>
        <begin position="281"/>
        <end position="346"/>
    </location>
</feature>
<proteinExistence type="predicted"/>
<dbReference type="Pfam" id="PF08308">
    <property type="entry name" value="PEGA"/>
    <property type="match status" value="1"/>
</dbReference>
<dbReference type="EMBL" id="DTMM01000004">
    <property type="protein sequence ID" value="HFT92366.1"/>
    <property type="molecule type" value="Genomic_DNA"/>
</dbReference>
<accession>A0A7C3LR84</accession>
<evidence type="ECO:0000313" key="2">
    <source>
        <dbReference type="EMBL" id="HFT92366.1"/>
    </source>
</evidence>
<sequence length="349" mass="39120">MNLRMYDLITIWRSPLNPGRRFAFFLSILGMFFLAACAAQPVDLIYEPGSNQVQPKQYVSSLHFGFVTFEDDRMIPKGTGVKRMIGWGQPDTFIANVNIPRHVTESFVKQYRYLGFHATWIRTPPPNFSFSSRDWVRSLRLQYPNVNVFVIGKIKDYQFQMGYGGFIEGTGEKSIQAQTNIEAYFIDGNTGRFIWGDTIHHRTRGVVKDQPALIVAADKTESTLQRVILDFADRSVPHLAKVFPGAIRVTNNGMAAAPGAPAAIAPQAVNPNQSPIPSGKGRLVVSTTPAGGKVYIDGVYYGNTPILLDLPSGIHLLKVRMDGYHALRDKIGIMEQKVTTWEERLHKKY</sequence>
<reference evidence="2" key="1">
    <citation type="journal article" date="2020" name="mSystems">
        <title>Genome- and Community-Level Interaction Insights into Carbon Utilization and Element Cycling Functions of Hydrothermarchaeota in Hydrothermal Sediment.</title>
        <authorList>
            <person name="Zhou Z."/>
            <person name="Liu Y."/>
            <person name="Xu W."/>
            <person name="Pan J."/>
            <person name="Luo Z.H."/>
            <person name="Li M."/>
        </authorList>
    </citation>
    <scope>NUCLEOTIDE SEQUENCE [LARGE SCALE GENOMIC DNA]</scope>
    <source>
        <strain evidence="2">SpSt-902</strain>
    </source>
</reference>